<dbReference type="InterPro" id="IPR038765">
    <property type="entry name" value="Papain-like_cys_pep_sf"/>
</dbReference>
<dbReference type="AlphaFoldDB" id="A0A0L9UJZ3"/>
<accession>A0A0L9UJZ3</accession>
<protein>
    <recommendedName>
        <fullName evidence="3">Ubiquitin-like protease family profile domain-containing protein</fullName>
    </recommendedName>
</protein>
<evidence type="ECO:0008006" key="3">
    <source>
        <dbReference type="Google" id="ProtNLM"/>
    </source>
</evidence>
<dbReference type="EMBL" id="CM003375">
    <property type="protein sequence ID" value="KOM42996.1"/>
    <property type="molecule type" value="Genomic_DNA"/>
</dbReference>
<proteinExistence type="predicted"/>
<gene>
    <name evidence="1" type="ORF">LR48_Vigan05g060000</name>
</gene>
<dbReference type="Gene3D" id="3.40.395.10">
    <property type="entry name" value="Adenoviral Proteinase, Chain A"/>
    <property type="match status" value="1"/>
</dbReference>
<evidence type="ECO:0000313" key="1">
    <source>
        <dbReference type="EMBL" id="KOM42996.1"/>
    </source>
</evidence>
<sequence length="400" mass="46888">MIMPYFGPPTLHVYRPKKQPIAQPVNEAREEAEDHDVISILTSRLNKLRKGQVEMPWELRTFGLECHVPLYINFDDAYEIIGGEKMLNISCIQLWCMYMDTIIVESGRASVYGFLEPQTIQPSGNTLDFRKSYIQTWMTESNRERYIAPYIDAMGHWQLMVIIPKKAQVVWFCSLHRKIKAELKSLIQTVVTRTRGQQLEIIYPKRPKKQPIAQPVNEAREEAEDHDVISILTSRLNKLRKGQVEMPWELRTFGLECHVPLYINFDDAYEIIGGEKMLNISCIQLWCMGHWQLMVIIPKKAQVVWFCSLHRKIKAELKSLIQTVVTRTRGQQLEIIYPKCNKQNDSWACGYYIMSWMKAIIRAEIRGEWTERFNTPSPCSTSVITTIREDWARYLNKHFK</sequence>
<organism evidence="1 2">
    <name type="scientific">Phaseolus angularis</name>
    <name type="common">Azuki bean</name>
    <name type="synonym">Vigna angularis</name>
    <dbReference type="NCBI Taxonomy" id="3914"/>
    <lineage>
        <taxon>Eukaryota</taxon>
        <taxon>Viridiplantae</taxon>
        <taxon>Streptophyta</taxon>
        <taxon>Embryophyta</taxon>
        <taxon>Tracheophyta</taxon>
        <taxon>Spermatophyta</taxon>
        <taxon>Magnoliopsida</taxon>
        <taxon>eudicotyledons</taxon>
        <taxon>Gunneridae</taxon>
        <taxon>Pentapetalae</taxon>
        <taxon>rosids</taxon>
        <taxon>fabids</taxon>
        <taxon>Fabales</taxon>
        <taxon>Fabaceae</taxon>
        <taxon>Papilionoideae</taxon>
        <taxon>50 kb inversion clade</taxon>
        <taxon>NPAAA clade</taxon>
        <taxon>indigoferoid/millettioid clade</taxon>
        <taxon>Phaseoleae</taxon>
        <taxon>Vigna</taxon>
    </lineage>
</organism>
<dbReference type="PANTHER" id="PTHR33018:SF34">
    <property type="entry name" value="OS02G0472350 PROTEIN"/>
    <property type="match status" value="1"/>
</dbReference>
<evidence type="ECO:0000313" key="2">
    <source>
        <dbReference type="Proteomes" id="UP000053144"/>
    </source>
</evidence>
<dbReference type="Proteomes" id="UP000053144">
    <property type="component" value="Chromosome 5"/>
</dbReference>
<dbReference type="PANTHER" id="PTHR33018">
    <property type="entry name" value="OS10G0338966 PROTEIN-RELATED"/>
    <property type="match status" value="1"/>
</dbReference>
<name>A0A0L9UJZ3_PHAAN</name>
<reference evidence="2" key="1">
    <citation type="journal article" date="2015" name="Proc. Natl. Acad. Sci. U.S.A.">
        <title>Genome sequencing of adzuki bean (Vigna angularis) provides insight into high starch and low fat accumulation and domestication.</title>
        <authorList>
            <person name="Yang K."/>
            <person name="Tian Z."/>
            <person name="Chen C."/>
            <person name="Luo L."/>
            <person name="Zhao B."/>
            <person name="Wang Z."/>
            <person name="Yu L."/>
            <person name="Li Y."/>
            <person name="Sun Y."/>
            <person name="Li W."/>
            <person name="Chen Y."/>
            <person name="Li Y."/>
            <person name="Zhang Y."/>
            <person name="Ai D."/>
            <person name="Zhao J."/>
            <person name="Shang C."/>
            <person name="Ma Y."/>
            <person name="Wu B."/>
            <person name="Wang M."/>
            <person name="Gao L."/>
            <person name="Sun D."/>
            <person name="Zhang P."/>
            <person name="Guo F."/>
            <person name="Wang W."/>
            <person name="Li Y."/>
            <person name="Wang J."/>
            <person name="Varshney R.K."/>
            <person name="Wang J."/>
            <person name="Ling H.Q."/>
            <person name="Wan P."/>
        </authorList>
    </citation>
    <scope>NUCLEOTIDE SEQUENCE</scope>
    <source>
        <strain evidence="2">cv. Jingnong 6</strain>
    </source>
</reference>
<dbReference type="SUPFAM" id="SSF54001">
    <property type="entry name" value="Cysteine proteinases"/>
    <property type="match status" value="2"/>
</dbReference>
<dbReference type="Gramene" id="KOM42996">
    <property type="protein sequence ID" value="KOM42996"/>
    <property type="gene ID" value="LR48_Vigan05g060000"/>
</dbReference>